<evidence type="ECO:0000259" key="2">
    <source>
        <dbReference type="PROSITE" id="PS50994"/>
    </source>
</evidence>
<dbReference type="InterPro" id="IPR000477">
    <property type="entry name" value="RT_dom"/>
</dbReference>
<dbReference type="PANTHER" id="PTHR47331:SF5">
    <property type="entry name" value="RIBONUCLEASE H"/>
    <property type="match status" value="1"/>
</dbReference>
<dbReference type="OMA" id="ITNDDIC"/>
<dbReference type="Gene3D" id="3.10.10.10">
    <property type="entry name" value="HIV Type 1 Reverse Transcriptase, subunit A, domain 1"/>
    <property type="match status" value="1"/>
</dbReference>
<dbReference type="WBParaSite" id="HCON_00051430-00001">
    <property type="protein sequence ID" value="HCON_00051430-00001"/>
    <property type="gene ID" value="HCON_00051430"/>
</dbReference>
<dbReference type="Pfam" id="PF05380">
    <property type="entry name" value="Peptidase_A17"/>
    <property type="match status" value="1"/>
</dbReference>
<feature type="domain" description="Integrase catalytic" evidence="2">
    <location>
        <begin position="1558"/>
        <end position="1746"/>
    </location>
</feature>
<dbReference type="PANTHER" id="PTHR47331">
    <property type="entry name" value="PHD-TYPE DOMAIN-CONTAINING PROTEIN"/>
    <property type="match status" value="1"/>
</dbReference>
<dbReference type="Pfam" id="PF00078">
    <property type="entry name" value="RVT_1"/>
    <property type="match status" value="1"/>
</dbReference>
<feature type="region of interest" description="Disordered" evidence="1">
    <location>
        <begin position="450"/>
        <end position="542"/>
    </location>
</feature>
<dbReference type="InterPro" id="IPR008042">
    <property type="entry name" value="Retrotrans_Pao"/>
</dbReference>
<dbReference type="InterPro" id="IPR001584">
    <property type="entry name" value="Integrase_cat-core"/>
</dbReference>
<organism evidence="3 4">
    <name type="scientific">Haemonchus contortus</name>
    <name type="common">Barber pole worm</name>
    <dbReference type="NCBI Taxonomy" id="6289"/>
    <lineage>
        <taxon>Eukaryota</taxon>
        <taxon>Metazoa</taxon>
        <taxon>Ecdysozoa</taxon>
        <taxon>Nematoda</taxon>
        <taxon>Chromadorea</taxon>
        <taxon>Rhabditida</taxon>
        <taxon>Rhabditina</taxon>
        <taxon>Rhabditomorpha</taxon>
        <taxon>Strongyloidea</taxon>
        <taxon>Trichostrongylidae</taxon>
        <taxon>Haemonchus</taxon>
    </lineage>
</organism>
<dbReference type="InterPro" id="IPR036397">
    <property type="entry name" value="RNaseH_sf"/>
</dbReference>
<keyword evidence="3" id="KW-1185">Reference proteome</keyword>
<dbReference type="GO" id="GO:0042575">
    <property type="term" value="C:DNA polymerase complex"/>
    <property type="evidence" value="ECO:0007669"/>
    <property type="project" value="UniProtKB-ARBA"/>
</dbReference>
<reference evidence="4" key="1">
    <citation type="submission" date="2020-12" db="UniProtKB">
        <authorList>
            <consortium name="WormBaseParasite"/>
        </authorList>
    </citation>
    <scope>IDENTIFICATION</scope>
    <source>
        <strain evidence="4">MHco3</strain>
    </source>
</reference>
<dbReference type="InterPro" id="IPR043128">
    <property type="entry name" value="Rev_trsase/Diguanyl_cyclase"/>
</dbReference>
<dbReference type="CDD" id="cd00303">
    <property type="entry name" value="retropepsin_like"/>
    <property type="match status" value="1"/>
</dbReference>
<dbReference type="SUPFAM" id="SSF50630">
    <property type="entry name" value="Acid proteases"/>
    <property type="match status" value="1"/>
</dbReference>
<dbReference type="InterPro" id="IPR021109">
    <property type="entry name" value="Peptidase_aspartic_dom_sf"/>
</dbReference>
<dbReference type="Gene3D" id="3.30.70.270">
    <property type="match status" value="1"/>
</dbReference>
<evidence type="ECO:0000313" key="4">
    <source>
        <dbReference type="WBParaSite" id="HCON_00051430-00001"/>
    </source>
</evidence>
<dbReference type="Gene3D" id="3.30.420.10">
    <property type="entry name" value="Ribonuclease H-like superfamily/Ribonuclease H"/>
    <property type="match status" value="1"/>
</dbReference>
<dbReference type="Pfam" id="PF03564">
    <property type="entry name" value="DUF1759"/>
    <property type="match status" value="1"/>
</dbReference>
<dbReference type="InterPro" id="IPR043502">
    <property type="entry name" value="DNA/RNA_pol_sf"/>
</dbReference>
<evidence type="ECO:0000313" key="3">
    <source>
        <dbReference type="Proteomes" id="UP000025227"/>
    </source>
</evidence>
<dbReference type="InterPro" id="IPR041588">
    <property type="entry name" value="Integrase_H2C2"/>
</dbReference>
<feature type="compositionally biased region" description="Low complexity" evidence="1">
    <location>
        <begin position="479"/>
        <end position="495"/>
    </location>
</feature>
<feature type="compositionally biased region" description="Polar residues" evidence="1">
    <location>
        <begin position="525"/>
        <end position="540"/>
    </location>
</feature>
<dbReference type="Pfam" id="PF17921">
    <property type="entry name" value="Integrase_H2C2"/>
    <property type="match status" value="1"/>
</dbReference>
<evidence type="ECO:0000256" key="1">
    <source>
        <dbReference type="SAM" id="MobiDB-lite"/>
    </source>
</evidence>
<dbReference type="PROSITE" id="PS50994">
    <property type="entry name" value="INTEGRASE"/>
    <property type="match status" value="1"/>
</dbReference>
<sequence>MSLSRPELATPKQRLTRHLHDVKDIISDCEKFKEGWQFPSNRKELYIFIRTQRNLVTNIITKLEKKLDSISEIYDGTLSKLDTESETASQFQKYWNEKEGDETLECARELIQSLELRVDELDIQRMRISYSEEFDNIERQRTNDPTGNQRLTQQSPSLSPIIDSDNPSTSQNISAHWYRKELRIPEFFGDPTQFEQFWEIFSELVHKQPYSEIEKLTILLDKCKGEAARALKFLPRKGSSYQDAVKQLHDQFHNEELNVKLLLEQLDRIPQSSENASQLRATVNDIMAIIAPLSRFEGHIDALEYKAKVRRKFPASIQRKLLSKEYDDSNVWSMDTLISEIRKIVKKYEITQVHTEHSTTNTPQTTTLYNQASTSPRYCCAACSGSHKIRYCNRYKSVESKRQRIQDLNKCFKCFSTEHYSSQCKKTQCRRCGGQHNISLCRKFRAESLSPYRDRNPTDPRHKSRVQSTSRSTRERNSSKSSQHSSSNNSGSHSSSRSRHRSVPDSSKSSGIRSRSQTPHPRRSTMVNTAISDTADSGSSDNDDEEIVFIHRTDVSSSDFSSRLMIIPVAIYNPSSRRKESVYALIDTGSSKSFISYSLVERLGLSSSSHSSYILTTFGGKQEKRKSQKYNTSLIDLCGHEVGMNLLSVEIISHPIILPRLSLSDISYACQNLRAKCLLNDKDIELSPDILIGIDYYNNIMDVNETPLQLPSGLQAIPTIFGYVVTGMVCHSQDSKFDQINPHCYMTILPHQESIPDITTMWKLEGIGITDDIVDEDENKKILQEFYDTVEIRNNQIYVRFPWKPNEMELDNNYKLALSRLHQLYNSLQSKPAIWSQYCQIIQEQLHSNIIEEVPEEVSSSCPTYYIPHQAVVKPSSATTKVRIVLDASSKRIGQLSLNDVLYQGPTILPSLLGILIRLRFGNFLIAGDVEKAFHMIHLQESQRDATRFLWLKNPKHSPSSSNIRKMRFTRVPFGTKASPSLLAMSIKYFLERNHHEKLCNEISRNLYVDNVILLADTIEEAVDKYRKSKDIFRGMSMNLREFVTNDLNVKRQILEKDRSHSVNLKVLGVPWDTSNDILVLKSQLPPYRTLTKRNILRIVHSTFDPLGLLIPLLIPARIFLQSLWLKNYEWDQPLADSEVEVWNEIARNTEEFEKTIPRKLGILREHGVYEICTFADASTNAYAACTYIRHVSDFSTETSILCAKYRLAPVSQLTSTKTGTIPKLELLALLIASQLTDFVRKELDIPISSIRIFSDSKIALHQVHSGKNAGTFVNIRVKKIRSLSTSWNNANIDTSFYYVNSTENPADCATRGVDKTNFQNHFWWHGPKFLLENENTWTQTEIFKMKGNDAEVAVQLCIERAPEYSQVFRFSLSDFNKLKRSAATVLKFIRKVGNHRYCKTSQVEQGSQGKEICEISDSKEINAKDLIIAERALLRDHYLGISEKQRKTFGHLKLISDNGIYRCQGRLANSHLGFDAMNPILLVPNHALTKIIVMHVHKKSGHQGVAGTLAELQTKYWLPKGRQVVKKIIRECVTCIKAQGAPYQYPPAPALPSERVSISRPFENIGLDYAGPFLVRTEGNQHEKRWICLYTCMATRAIHLETVKGLSAKEFVNAFRRFIARRGTPRTMLSDNATTFTAGNDLLRTIFDELQTSDEFSNFNSQHGITWNFITPLSPWKGGFYERLIGSLKSCLRKTIQKKFLSDEEFCTVVTECEALVNSRPLTYVSSDFQEGNPIRPIDFLHPHAKISMWNFEPDYDPNFRLISNRNEAIQLLEETKESLAKFWRAWSHTYLTTLQNFHLEESRRRSRKLEPVVGSIVL</sequence>
<proteinExistence type="predicted"/>
<dbReference type="Proteomes" id="UP000025227">
    <property type="component" value="Unplaced"/>
</dbReference>
<dbReference type="CDD" id="cd01644">
    <property type="entry name" value="RT_pepA17"/>
    <property type="match status" value="1"/>
</dbReference>
<feature type="compositionally biased region" description="Basic and acidic residues" evidence="1">
    <location>
        <begin position="452"/>
        <end position="461"/>
    </location>
</feature>
<feature type="compositionally biased region" description="Polar residues" evidence="1">
    <location>
        <begin position="143"/>
        <end position="158"/>
    </location>
</feature>
<accession>A0A7I4Y6K3</accession>
<dbReference type="SUPFAM" id="SSF56672">
    <property type="entry name" value="DNA/RNA polymerases"/>
    <property type="match status" value="1"/>
</dbReference>
<dbReference type="Gene3D" id="2.40.70.10">
    <property type="entry name" value="Acid Proteases"/>
    <property type="match status" value="1"/>
</dbReference>
<name>A0A7I4Y6K3_HAECO</name>
<dbReference type="InterPro" id="IPR012337">
    <property type="entry name" value="RNaseH-like_sf"/>
</dbReference>
<dbReference type="GO" id="GO:0015074">
    <property type="term" value="P:DNA integration"/>
    <property type="evidence" value="ECO:0007669"/>
    <property type="project" value="InterPro"/>
</dbReference>
<feature type="compositionally biased region" description="Low complexity" evidence="1">
    <location>
        <begin position="504"/>
        <end position="516"/>
    </location>
</feature>
<dbReference type="Gene3D" id="1.10.340.70">
    <property type="match status" value="1"/>
</dbReference>
<dbReference type="GO" id="GO:0003676">
    <property type="term" value="F:nucleic acid binding"/>
    <property type="evidence" value="ECO:0007669"/>
    <property type="project" value="InterPro"/>
</dbReference>
<dbReference type="SUPFAM" id="SSF53098">
    <property type="entry name" value="Ribonuclease H-like"/>
    <property type="match status" value="1"/>
</dbReference>
<protein>
    <submittedName>
        <fullName evidence="4">Integrase catalytic domain-containing protein</fullName>
    </submittedName>
</protein>
<dbReference type="OrthoDB" id="5865541at2759"/>
<dbReference type="InterPro" id="IPR005312">
    <property type="entry name" value="DUF1759"/>
</dbReference>
<feature type="region of interest" description="Disordered" evidence="1">
    <location>
        <begin position="136"/>
        <end position="170"/>
    </location>
</feature>